<dbReference type="RefSeq" id="WP_253832012.1">
    <property type="nucleotide sequence ID" value="NZ_JAMTCS010000001.1"/>
</dbReference>
<feature type="transmembrane region" description="Helical" evidence="2">
    <location>
        <begin position="188"/>
        <end position="209"/>
    </location>
</feature>
<keyword evidence="4" id="KW-1185">Reference proteome</keyword>
<sequence length="228" mass="24743">MGRDGTPEGRRTSWTMRRAARRVKPGDGHPLKPFRWWQLLSRALLHLELVRADGGGVTYTVDVHYLQGMSADDSDGRADLYVDGRHRAASRLPAAFPVEGGTIEVVATTFGLRRCHYVTDAGTAHQLVPDPASAEGRRARLDRERPGISRVVSACSVVVLIVSVLLVVPQLVEVVTGLPPVAARVGTFTSPVALPFWLNIGLTLAAAAASTERALRLRYHWLLDGVGN</sequence>
<reference evidence="3" key="1">
    <citation type="submission" date="2022-06" db="EMBL/GenBank/DDBJ databases">
        <title>Genomic Encyclopedia of Archaeal and Bacterial Type Strains, Phase II (KMG-II): from individual species to whole genera.</title>
        <authorList>
            <person name="Goeker M."/>
        </authorList>
    </citation>
    <scope>NUCLEOTIDE SEQUENCE</scope>
    <source>
        <strain evidence="3">DSM 26652</strain>
    </source>
</reference>
<evidence type="ECO:0000313" key="3">
    <source>
        <dbReference type="EMBL" id="MCP2262941.1"/>
    </source>
</evidence>
<keyword evidence="2" id="KW-1133">Transmembrane helix</keyword>
<feature type="transmembrane region" description="Helical" evidence="2">
    <location>
        <begin position="147"/>
        <end position="168"/>
    </location>
</feature>
<evidence type="ECO:0000256" key="2">
    <source>
        <dbReference type="SAM" id="Phobius"/>
    </source>
</evidence>
<evidence type="ECO:0000256" key="1">
    <source>
        <dbReference type="SAM" id="MobiDB-lite"/>
    </source>
</evidence>
<dbReference type="EMBL" id="JAMTCS010000001">
    <property type="protein sequence ID" value="MCP2262941.1"/>
    <property type="molecule type" value="Genomic_DNA"/>
</dbReference>
<keyword evidence="2" id="KW-0812">Transmembrane</keyword>
<dbReference type="Proteomes" id="UP001139493">
    <property type="component" value="Unassembled WGS sequence"/>
</dbReference>
<comment type="caution">
    <text evidence="3">The sequence shown here is derived from an EMBL/GenBank/DDBJ whole genome shotgun (WGS) entry which is preliminary data.</text>
</comment>
<name>A0A9X2G6S3_9MICO</name>
<feature type="region of interest" description="Disordered" evidence="1">
    <location>
        <begin position="1"/>
        <end position="26"/>
    </location>
</feature>
<protein>
    <submittedName>
        <fullName evidence="3">Uncharacterized protein</fullName>
    </submittedName>
</protein>
<keyword evidence="2" id="KW-0472">Membrane</keyword>
<accession>A0A9X2G6S3</accession>
<evidence type="ECO:0000313" key="4">
    <source>
        <dbReference type="Proteomes" id="UP001139493"/>
    </source>
</evidence>
<feature type="compositionally biased region" description="Basic and acidic residues" evidence="1">
    <location>
        <begin position="1"/>
        <end position="11"/>
    </location>
</feature>
<proteinExistence type="predicted"/>
<organism evidence="3 4">
    <name type="scientific">Promicromonospora thailandica</name>
    <dbReference type="NCBI Taxonomy" id="765201"/>
    <lineage>
        <taxon>Bacteria</taxon>
        <taxon>Bacillati</taxon>
        <taxon>Actinomycetota</taxon>
        <taxon>Actinomycetes</taxon>
        <taxon>Micrococcales</taxon>
        <taxon>Promicromonosporaceae</taxon>
        <taxon>Promicromonospora</taxon>
    </lineage>
</organism>
<gene>
    <name evidence="3" type="ORF">APR03_000264</name>
</gene>
<dbReference type="AlphaFoldDB" id="A0A9X2G6S3"/>